<evidence type="ECO:0000313" key="2">
    <source>
        <dbReference type="EMBL" id="MDX8152712.1"/>
    </source>
</evidence>
<dbReference type="RefSeq" id="WP_319954868.1">
    <property type="nucleotide sequence ID" value="NZ_JAXAVX010000007.1"/>
</dbReference>
<feature type="transmembrane region" description="Helical" evidence="1">
    <location>
        <begin position="37"/>
        <end position="55"/>
    </location>
</feature>
<keyword evidence="1" id="KW-1133">Transmembrane helix</keyword>
<proteinExistence type="predicted"/>
<keyword evidence="1" id="KW-0472">Membrane</keyword>
<comment type="caution">
    <text evidence="2">The sequence shown here is derived from an EMBL/GenBank/DDBJ whole genome shotgun (WGS) entry which is preliminary data.</text>
</comment>
<organism evidence="2 3">
    <name type="scientific">Patulibacter brassicae</name>
    <dbReference type="NCBI Taxonomy" id="1705717"/>
    <lineage>
        <taxon>Bacteria</taxon>
        <taxon>Bacillati</taxon>
        <taxon>Actinomycetota</taxon>
        <taxon>Thermoleophilia</taxon>
        <taxon>Solirubrobacterales</taxon>
        <taxon>Patulibacteraceae</taxon>
        <taxon>Patulibacter</taxon>
    </lineage>
</organism>
<evidence type="ECO:0000256" key="1">
    <source>
        <dbReference type="SAM" id="Phobius"/>
    </source>
</evidence>
<gene>
    <name evidence="2" type="ORF">SK069_13985</name>
</gene>
<dbReference type="Proteomes" id="UP001277761">
    <property type="component" value="Unassembled WGS sequence"/>
</dbReference>
<name>A0ABU4VLI1_9ACTN</name>
<keyword evidence="3" id="KW-1185">Reference proteome</keyword>
<keyword evidence="1" id="KW-0812">Transmembrane</keyword>
<dbReference type="EMBL" id="JAXAVX010000007">
    <property type="protein sequence ID" value="MDX8152712.1"/>
    <property type="molecule type" value="Genomic_DNA"/>
</dbReference>
<accession>A0ABU4VLI1</accession>
<sequence>MTFRQLLRSTVLLSFGSASVLALLVVLRGYANDDTGPVAVSAIWWVVASAIGIVVGRHDAANPQIASVLADARAAEQLPEHRPVRTLLNRLWPLFVASLASGAATFVLPQVTGVAAGFLLIWGLAWRRQEHAVQAIEERDGVEFHVERTGLIEPLKLVRLPGLRRNRPEHKRQASSA</sequence>
<evidence type="ECO:0000313" key="3">
    <source>
        <dbReference type="Proteomes" id="UP001277761"/>
    </source>
</evidence>
<protein>
    <recommendedName>
        <fullName evidence="4">MFS transporter</fullName>
    </recommendedName>
</protein>
<feature type="transmembrane region" description="Helical" evidence="1">
    <location>
        <begin position="91"/>
        <end position="124"/>
    </location>
</feature>
<evidence type="ECO:0008006" key="4">
    <source>
        <dbReference type="Google" id="ProtNLM"/>
    </source>
</evidence>
<feature type="transmembrane region" description="Helical" evidence="1">
    <location>
        <begin position="12"/>
        <end position="31"/>
    </location>
</feature>
<reference evidence="2 3" key="1">
    <citation type="submission" date="2023-11" db="EMBL/GenBank/DDBJ databases">
        <authorList>
            <person name="Xu M."/>
            <person name="Jiang T."/>
        </authorList>
    </citation>
    <scope>NUCLEOTIDE SEQUENCE [LARGE SCALE GENOMIC DNA]</scope>
    <source>
        <strain evidence="2 3">SD</strain>
    </source>
</reference>